<evidence type="ECO:0000259" key="12">
    <source>
        <dbReference type="Pfam" id="PF23598"/>
    </source>
</evidence>
<accession>A0A4U6TMD0</accession>
<proteinExistence type="inferred from homology"/>
<dbReference type="PANTHER" id="PTHR23155:SF1135">
    <property type="entry name" value="OS08G0246300 PROTEIN"/>
    <property type="match status" value="1"/>
</dbReference>
<dbReference type="Gene3D" id="3.80.10.10">
    <property type="entry name" value="Ribonuclease Inhibitor"/>
    <property type="match status" value="1"/>
</dbReference>
<feature type="domain" description="Disease resistance protein winged helix" evidence="11">
    <location>
        <begin position="836"/>
        <end position="884"/>
    </location>
</feature>
<keyword evidence="5" id="KW-0611">Plant defense</keyword>
<sequence length="1385" mass="156813">MADLVLGLAKSAVEGTLTAAKSAIEEEEKLKKGMQRDLMLISDEFEMMHAFLNITKDRATDEMVKTLVRQVRNMALDVEDCIEFVVLMDIKSHWWRRMLPFCMLSAAPADPLGDAVTAIELLKSRVEAMGQRNERYRHIGASSSNSTEKTNQQAVADATAVGILIEAREAKKQQSSPRDLIELINKIDVSPLQVISVWGAVGDLGVASIIKKTWEDPEICKKFRFRAWVKLMHPFNPHEFSRSLMAQFNRNCCLQQGSSGDLVTFADVMMATEGKGFTDEFVKQVSEQRYLVFLEDVSSTVDWEAVRVCLPGTNQGSCIVVHTQQLEVASLCVGQSHRVLELEQFSEDHSVCVFFNEATKKKRSSPKDLVHLIISKVDAENTPRRIISVCEQPGHLEVASIIKKGCDKYPEICEKFNYRASVKLIHPFKHEDFIRSLPDQLCTNYCAQHGSAEDFDKVKGVMMITEGELIEESVKQVMSNQRYLIFLEHLSSKDDLDAVMEFLPDMKNGSCIVVLTQQLEVAKSCVGQSVLELHQPTADLSVRIFYTEDEGKDEDEDADEDKRAIKIKDAKEWIDNHKDEIVGRKADIENLQANNSGIRPVFGMAGVGKSYIVKHVYFRKVIEGSFEKFGWVDVCHSFNIRDFSWRLLLDLHSGSLQHAGMLRIRDPIQVCRQLLKKHACLIVIDGLQSTEEWDSIKAALGFEPDQTRSRIIVIANEESVASYCSKNWWSVEGLEIDDALELFKRTINKRRWPADPSPADIETAKSVLYKCGGLPKVIIAVARPIANGWRPKENYFIQVLENHPAFGSLRGLFSWVDSFFRSCPDSLKPCIFYLSIFPVNHKIRRRRLVRRWIAEGYSRDTKDMTAEEKGEESFEKLCFRNMVQVPGSTSLSYMTRMPLWQVNGFLREYIVSRSMEENLVFELAGHCSVNSQRHTGRHLTIGSTWDRDKSVYESIDFSRLRSLTVFGKWETFFISDKMSILRVLDLEDASSVTDGDLEQMVMLLPRLKFLSLRGCREITRLPDSFGGLRQLQTLDIRHTSIVKLPLCITKIKKLQHIRAGTAVQLDDDTSIVESLPPSPEAGSATATLPSLSIPSMRRPPAATPVSRFCFPESWTRRWQLLPGSQNGGVEVPRGIGKMMMVHNISVIDVSGASGPAILEELKNLTQLRKLGVSGVKPENCKELCSAISGYAHLESLSLWLDKNQDGCLDSISPPPEELQSLELYGHVVKLPAWIKKLSNLRKLKLRLTMITQHDVDLLGDLPSLHTLCLCFKDFECGELRFRGNGCFGRLWVLEIACNSRLQSVTFADDEMLEQLEVLKIRCYNVPSSLKFYGLEKLQGLREILLSGLYHDKVKQRLEDQLKERPREMKPVLKEEAGSSRRALIS</sequence>
<keyword evidence="6 7" id="KW-0175">Coiled coil</keyword>
<dbReference type="InterPro" id="IPR041118">
    <property type="entry name" value="Rx_N"/>
</dbReference>
<feature type="coiled-coil region" evidence="7">
    <location>
        <begin position="17"/>
        <end position="44"/>
    </location>
</feature>
<keyword evidence="2" id="KW-0433">Leucine-rich repeat</keyword>
<evidence type="ECO:0000313" key="14">
    <source>
        <dbReference type="Proteomes" id="UP000298652"/>
    </source>
</evidence>
<keyword evidence="14" id="KW-1185">Reference proteome</keyword>
<evidence type="ECO:0000256" key="6">
    <source>
        <dbReference type="ARBA" id="ARBA00023054"/>
    </source>
</evidence>
<dbReference type="Pfam" id="PF00931">
    <property type="entry name" value="NB-ARC"/>
    <property type="match status" value="2"/>
</dbReference>
<evidence type="ECO:0000313" key="13">
    <source>
        <dbReference type="EMBL" id="TKW01699.1"/>
    </source>
</evidence>
<evidence type="ECO:0000259" key="9">
    <source>
        <dbReference type="Pfam" id="PF00931"/>
    </source>
</evidence>
<dbReference type="Gene3D" id="1.10.10.10">
    <property type="entry name" value="Winged helix-like DNA-binding domain superfamily/Winged helix DNA-binding domain"/>
    <property type="match status" value="1"/>
</dbReference>
<dbReference type="GO" id="GO:0043531">
    <property type="term" value="F:ADP binding"/>
    <property type="evidence" value="ECO:0007669"/>
    <property type="project" value="InterPro"/>
</dbReference>
<dbReference type="Gramene" id="TKW01699">
    <property type="protein sequence ID" value="TKW01699"/>
    <property type="gene ID" value="SEVIR_8G196300v2"/>
</dbReference>
<dbReference type="PRINTS" id="PR00364">
    <property type="entry name" value="DISEASERSIST"/>
</dbReference>
<dbReference type="Proteomes" id="UP000298652">
    <property type="component" value="Chromosome 8"/>
</dbReference>
<feature type="compositionally biased region" description="Polar residues" evidence="8">
    <location>
        <begin position="1084"/>
        <end position="1093"/>
    </location>
</feature>
<evidence type="ECO:0000256" key="3">
    <source>
        <dbReference type="ARBA" id="ARBA00022737"/>
    </source>
</evidence>
<feature type="domain" description="NB-ARC" evidence="9">
    <location>
        <begin position="183"/>
        <end position="362"/>
    </location>
</feature>
<dbReference type="InterPro" id="IPR055414">
    <property type="entry name" value="LRR_R13L4/SHOC2-like"/>
</dbReference>
<dbReference type="EMBL" id="CM016559">
    <property type="protein sequence ID" value="TKW01699.1"/>
    <property type="molecule type" value="Genomic_DNA"/>
</dbReference>
<evidence type="ECO:0000256" key="7">
    <source>
        <dbReference type="SAM" id="Coils"/>
    </source>
</evidence>
<evidence type="ECO:0008006" key="15">
    <source>
        <dbReference type="Google" id="ProtNLM"/>
    </source>
</evidence>
<evidence type="ECO:0000256" key="8">
    <source>
        <dbReference type="SAM" id="MobiDB-lite"/>
    </source>
</evidence>
<name>A0A4U6TMD0_SETVI</name>
<dbReference type="InterPro" id="IPR027417">
    <property type="entry name" value="P-loop_NTPase"/>
</dbReference>
<feature type="domain" description="NB-ARC" evidence="9">
    <location>
        <begin position="589"/>
        <end position="749"/>
    </location>
</feature>
<evidence type="ECO:0000256" key="1">
    <source>
        <dbReference type="ARBA" id="ARBA00008894"/>
    </source>
</evidence>
<evidence type="ECO:0000256" key="5">
    <source>
        <dbReference type="ARBA" id="ARBA00022821"/>
    </source>
</evidence>
<dbReference type="Pfam" id="PF23559">
    <property type="entry name" value="WHD_DRP"/>
    <property type="match status" value="1"/>
</dbReference>
<organism evidence="13 14">
    <name type="scientific">Setaria viridis</name>
    <name type="common">Green bristlegrass</name>
    <name type="synonym">Setaria italica subsp. viridis</name>
    <dbReference type="NCBI Taxonomy" id="4556"/>
    <lineage>
        <taxon>Eukaryota</taxon>
        <taxon>Viridiplantae</taxon>
        <taxon>Streptophyta</taxon>
        <taxon>Embryophyta</taxon>
        <taxon>Tracheophyta</taxon>
        <taxon>Spermatophyta</taxon>
        <taxon>Magnoliopsida</taxon>
        <taxon>Liliopsida</taxon>
        <taxon>Poales</taxon>
        <taxon>Poaceae</taxon>
        <taxon>PACMAD clade</taxon>
        <taxon>Panicoideae</taxon>
        <taxon>Panicodae</taxon>
        <taxon>Paniceae</taxon>
        <taxon>Cenchrinae</taxon>
        <taxon>Setaria</taxon>
    </lineage>
</organism>
<feature type="region of interest" description="Disordered" evidence="8">
    <location>
        <begin position="1074"/>
        <end position="1098"/>
    </location>
</feature>
<dbReference type="InterPro" id="IPR044974">
    <property type="entry name" value="Disease_R_plants"/>
</dbReference>
<comment type="similarity">
    <text evidence="1">Belongs to the disease resistance NB-LRR family.</text>
</comment>
<evidence type="ECO:0000256" key="4">
    <source>
        <dbReference type="ARBA" id="ARBA00022741"/>
    </source>
</evidence>
<dbReference type="InterPro" id="IPR058922">
    <property type="entry name" value="WHD_DRP"/>
</dbReference>
<dbReference type="GO" id="GO:0098542">
    <property type="term" value="P:defense response to other organism"/>
    <property type="evidence" value="ECO:0007669"/>
    <property type="project" value="TreeGrafter"/>
</dbReference>
<keyword evidence="3" id="KW-0677">Repeat</keyword>
<dbReference type="InterPro" id="IPR038005">
    <property type="entry name" value="RX-like_CC"/>
</dbReference>
<dbReference type="SUPFAM" id="SSF52058">
    <property type="entry name" value="L domain-like"/>
    <property type="match status" value="1"/>
</dbReference>
<dbReference type="InterPro" id="IPR036388">
    <property type="entry name" value="WH-like_DNA-bd_sf"/>
</dbReference>
<evidence type="ECO:0000259" key="11">
    <source>
        <dbReference type="Pfam" id="PF23559"/>
    </source>
</evidence>
<feature type="domain" description="Disease resistance R13L4/SHOC-2-like LRR" evidence="12">
    <location>
        <begin position="960"/>
        <end position="1068"/>
    </location>
</feature>
<dbReference type="OMA" id="MSDQRYL"/>
<dbReference type="Gene3D" id="3.40.50.300">
    <property type="entry name" value="P-loop containing nucleotide triphosphate hydrolases"/>
    <property type="match status" value="2"/>
</dbReference>
<reference evidence="13" key="1">
    <citation type="submission" date="2019-03" db="EMBL/GenBank/DDBJ databases">
        <title>WGS assembly of Setaria viridis.</title>
        <authorList>
            <person name="Huang P."/>
            <person name="Jenkins J."/>
            <person name="Grimwood J."/>
            <person name="Barry K."/>
            <person name="Healey A."/>
            <person name="Mamidi S."/>
            <person name="Sreedasyam A."/>
            <person name="Shu S."/>
            <person name="Feldman M."/>
            <person name="Wu J."/>
            <person name="Yu Y."/>
            <person name="Chen C."/>
            <person name="Johnson J."/>
            <person name="Rokhsar D."/>
            <person name="Baxter I."/>
            <person name="Schmutz J."/>
            <person name="Brutnell T."/>
            <person name="Kellogg E."/>
        </authorList>
    </citation>
    <scope>NUCLEOTIDE SEQUENCE [LARGE SCALE GENOMIC DNA]</scope>
</reference>
<feature type="domain" description="Disease resistance R13L4/SHOC-2-like LRR" evidence="12">
    <location>
        <begin position="1128"/>
        <end position="1353"/>
    </location>
</feature>
<protein>
    <recommendedName>
        <fullName evidence="15">NB-ARC domain-containing protein</fullName>
    </recommendedName>
</protein>
<dbReference type="Pfam" id="PF23598">
    <property type="entry name" value="LRR_14"/>
    <property type="match status" value="2"/>
</dbReference>
<dbReference type="InterPro" id="IPR032675">
    <property type="entry name" value="LRR_dom_sf"/>
</dbReference>
<dbReference type="Gene3D" id="1.20.5.4130">
    <property type="match status" value="1"/>
</dbReference>
<gene>
    <name evidence="13" type="ORF">SEVIR_8G196300v2</name>
</gene>
<dbReference type="InterPro" id="IPR002182">
    <property type="entry name" value="NB-ARC"/>
</dbReference>
<feature type="domain" description="Disease resistance N-terminal" evidence="10">
    <location>
        <begin position="13"/>
        <end position="85"/>
    </location>
</feature>
<dbReference type="CDD" id="cd14798">
    <property type="entry name" value="RX-CC_like"/>
    <property type="match status" value="1"/>
</dbReference>
<evidence type="ECO:0000259" key="10">
    <source>
        <dbReference type="Pfam" id="PF18052"/>
    </source>
</evidence>
<keyword evidence="4" id="KW-0547">Nucleotide-binding</keyword>
<dbReference type="SUPFAM" id="SSF52540">
    <property type="entry name" value="P-loop containing nucleoside triphosphate hydrolases"/>
    <property type="match status" value="3"/>
</dbReference>
<evidence type="ECO:0000256" key="2">
    <source>
        <dbReference type="ARBA" id="ARBA00022614"/>
    </source>
</evidence>
<dbReference type="Pfam" id="PF18052">
    <property type="entry name" value="Rx_N"/>
    <property type="match status" value="1"/>
</dbReference>
<dbReference type="PANTHER" id="PTHR23155">
    <property type="entry name" value="DISEASE RESISTANCE PROTEIN RP"/>
    <property type="match status" value="1"/>
</dbReference>